<feature type="transmembrane region" description="Helical" evidence="1">
    <location>
        <begin position="204"/>
        <end position="229"/>
    </location>
</feature>
<comment type="caution">
    <text evidence="2">The sequence shown here is derived from an EMBL/GenBank/DDBJ whole genome shotgun (WGS) entry which is preliminary data.</text>
</comment>
<keyword evidence="1" id="KW-0472">Membrane</keyword>
<evidence type="ECO:0000313" key="3">
    <source>
        <dbReference type="Proteomes" id="UP001285263"/>
    </source>
</evidence>
<dbReference type="EMBL" id="JAXCLA010000011">
    <property type="protein sequence ID" value="MDY0748748.1"/>
    <property type="molecule type" value="Genomic_DNA"/>
</dbReference>
<keyword evidence="3" id="KW-1185">Reference proteome</keyword>
<protein>
    <submittedName>
        <fullName evidence="2">Uncharacterized protein</fullName>
    </submittedName>
</protein>
<dbReference type="RefSeq" id="WP_320426713.1">
    <property type="nucleotide sequence ID" value="NZ_JAXCLA010000011.1"/>
</dbReference>
<reference evidence="2 3" key="1">
    <citation type="submission" date="2023-11" db="EMBL/GenBank/DDBJ databases">
        <title>Paucibacter sp. nov., isolated from fresh soil in Korea.</title>
        <authorList>
            <person name="Le N.T.T."/>
        </authorList>
    </citation>
    <scope>NUCLEOTIDE SEQUENCE [LARGE SCALE GENOMIC DNA]</scope>
    <source>
        <strain evidence="2 3">R3-3</strain>
    </source>
</reference>
<name>A0ABU5DQZ5_9BURK</name>
<evidence type="ECO:0000256" key="1">
    <source>
        <dbReference type="SAM" id="Phobius"/>
    </source>
</evidence>
<evidence type="ECO:0000313" key="2">
    <source>
        <dbReference type="EMBL" id="MDY0748748.1"/>
    </source>
</evidence>
<accession>A0ABU5DQZ5</accession>
<proteinExistence type="predicted"/>
<dbReference type="Proteomes" id="UP001285263">
    <property type="component" value="Unassembled WGS sequence"/>
</dbReference>
<keyword evidence="1" id="KW-1133">Transmembrane helix</keyword>
<sequence length="280" mass="31758">MTNPFLEFTAGRTAHFLEESKRLRSKAPLQEYKVLLDVFDLIFTKLGTVEHEVALAQVSKEFQAVSKEASEVRRSAWRNFQINRREEKVWAAERTAEAKESAELLAEIERAAKEAMDGEISPDMRAALDETVAAARQAHTATLPYGEEMGGTAWLLLRINLQSYGLYMRYHWARTQFFLVRHGFIFLTSILVFGIAYSQLAKEVISRLVALAPAWPWAVAVLTVLAAMAKKYLIDPRLKKLQVKLETRRLRPLAFQMHIARSLALAMRIARRGAADGRAV</sequence>
<feature type="transmembrane region" description="Helical" evidence="1">
    <location>
        <begin position="178"/>
        <end position="198"/>
    </location>
</feature>
<organism evidence="2 3">
    <name type="scientific">Roseateles agri</name>
    <dbReference type="NCBI Taxonomy" id="3098619"/>
    <lineage>
        <taxon>Bacteria</taxon>
        <taxon>Pseudomonadati</taxon>
        <taxon>Pseudomonadota</taxon>
        <taxon>Betaproteobacteria</taxon>
        <taxon>Burkholderiales</taxon>
        <taxon>Sphaerotilaceae</taxon>
        <taxon>Roseateles</taxon>
    </lineage>
</organism>
<keyword evidence="1" id="KW-0812">Transmembrane</keyword>
<gene>
    <name evidence="2" type="ORF">SNE35_29890</name>
</gene>